<keyword evidence="9 17" id="KW-0547">Nucleotide-binding</keyword>
<evidence type="ECO:0000256" key="18">
    <source>
        <dbReference type="RuleBase" id="RU003664"/>
    </source>
</evidence>
<evidence type="ECO:0000256" key="15">
    <source>
        <dbReference type="ARBA" id="ARBA00032324"/>
    </source>
</evidence>
<evidence type="ECO:0000256" key="8">
    <source>
        <dbReference type="ARBA" id="ARBA00022598"/>
    </source>
</evidence>
<evidence type="ECO:0000256" key="11">
    <source>
        <dbReference type="ARBA" id="ARBA00022960"/>
    </source>
</evidence>
<evidence type="ECO:0000256" key="5">
    <source>
        <dbReference type="ARBA" id="ARBA00012212"/>
    </source>
</evidence>
<dbReference type="InterPro" id="IPR013221">
    <property type="entry name" value="Mur_ligase_cen"/>
</dbReference>
<dbReference type="AlphaFoldDB" id="A0A4R2RH87"/>
<comment type="similarity">
    <text evidence="4 17">Belongs to the MurCDEF family.</text>
</comment>
<evidence type="ECO:0000256" key="7">
    <source>
        <dbReference type="ARBA" id="ARBA00022490"/>
    </source>
</evidence>
<keyword evidence="17 18" id="KW-0132">Cell division</keyword>
<evidence type="ECO:0000256" key="14">
    <source>
        <dbReference type="ARBA" id="ARBA00030398"/>
    </source>
</evidence>
<comment type="pathway">
    <text evidence="3 17 18">Cell wall biogenesis; peptidoglycan biosynthesis.</text>
</comment>
<dbReference type="OrthoDB" id="9809796at2"/>
<keyword evidence="22" id="KW-1185">Reference proteome</keyword>
<feature type="domain" description="Mur ligase C-terminal" evidence="19">
    <location>
        <begin position="312"/>
        <end position="426"/>
    </location>
</feature>
<dbReference type="Pfam" id="PF21799">
    <property type="entry name" value="MurD-like_N"/>
    <property type="match status" value="1"/>
</dbReference>
<reference evidence="21 22" key="1">
    <citation type="submission" date="2019-03" db="EMBL/GenBank/DDBJ databases">
        <title>Genomic Encyclopedia of Type Strains, Phase IV (KMG-IV): sequencing the most valuable type-strain genomes for metagenomic binning, comparative biology and taxonomic classification.</title>
        <authorList>
            <person name="Goeker M."/>
        </authorList>
    </citation>
    <scope>NUCLEOTIDE SEQUENCE [LARGE SCALE GENOMIC DNA]</scope>
    <source>
        <strain evidence="21 22">DSM 11170</strain>
    </source>
</reference>
<evidence type="ECO:0000256" key="6">
    <source>
        <dbReference type="ARBA" id="ARBA00015655"/>
    </source>
</evidence>
<dbReference type="InterPro" id="IPR004101">
    <property type="entry name" value="Mur_ligase_C"/>
</dbReference>
<evidence type="ECO:0000256" key="13">
    <source>
        <dbReference type="ARBA" id="ARBA00023316"/>
    </source>
</evidence>
<dbReference type="GO" id="GO:0009252">
    <property type="term" value="P:peptidoglycan biosynthetic process"/>
    <property type="evidence" value="ECO:0007669"/>
    <property type="project" value="UniProtKB-UniRule"/>
</dbReference>
<dbReference type="GO" id="GO:0051301">
    <property type="term" value="P:cell division"/>
    <property type="evidence" value="ECO:0007669"/>
    <property type="project" value="UniProtKB-KW"/>
</dbReference>
<dbReference type="NCBIfam" id="TIGR01087">
    <property type="entry name" value="murD"/>
    <property type="match status" value="1"/>
</dbReference>
<comment type="function">
    <text evidence="1 17 18">Cell wall formation. Catalyzes the addition of glutamate to the nucleotide precursor UDP-N-acetylmuramoyl-L-alanine (UMA).</text>
</comment>
<evidence type="ECO:0000259" key="20">
    <source>
        <dbReference type="Pfam" id="PF08245"/>
    </source>
</evidence>
<keyword evidence="12 17" id="KW-0573">Peptidoglycan synthesis</keyword>
<dbReference type="PANTHER" id="PTHR43692">
    <property type="entry name" value="UDP-N-ACETYLMURAMOYLALANINE--D-GLUTAMATE LIGASE"/>
    <property type="match status" value="1"/>
</dbReference>
<keyword evidence="7 17" id="KW-0963">Cytoplasm</keyword>
<evidence type="ECO:0000256" key="1">
    <source>
        <dbReference type="ARBA" id="ARBA00002734"/>
    </source>
</evidence>
<dbReference type="Pfam" id="PF08245">
    <property type="entry name" value="Mur_ligase_M"/>
    <property type="match status" value="1"/>
</dbReference>
<protein>
    <recommendedName>
        <fullName evidence="6 17">UDP-N-acetylmuramoylalanine--D-glutamate ligase</fullName>
        <ecNumber evidence="5 17">6.3.2.9</ecNumber>
    </recommendedName>
    <alternativeName>
        <fullName evidence="15 17">D-glutamic acid-adding enzyme</fullName>
    </alternativeName>
    <alternativeName>
        <fullName evidence="14 17">UDP-N-acetylmuramoyl-L-alanyl-D-glutamate synthetase</fullName>
    </alternativeName>
</protein>
<evidence type="ECO:0000256" key="4">
    <source>
        <dbReference type="ARBA" id="ARBA00010416"/>
    </source>
</evidence>
<dbReference type="SUPFAM" id="SSF53244">
    <property type="entry name" value="MurD-like peptide ligases, peptide-binding domain"/>
    <property type="match status" value="1"/>
</dbReference>
<dbReference type="GO" id="GO:0005524">
    <property type="term" value="F:ATP binding"/>
    <property type="evidence" value="ECO:0007669"/>
    <property type="project" value="UniProtKB-UniRule"/>
</dbReference>
<dbReference type="GO" id="GO:0008360">
    <property type="term" value="P:regulation of cell shape"/>
    <property type="evidence" value="ECO:0007669"/>
    <property type="project" value="UniProtKB-KW"/>
</dbReference>
<evidence type="ECO:0000259" key="19">
    <source>
        <dbReference type="Pfam" id="PF02875"/>
    </source>
</evidence>
<organism evidence="21 22">
    <name type="scientific">Heliophilum fasciatum</name>
    <dbReference type="NCBI Taxonomy" id="35700"/>
    <lineage>
        <taxon>Bacteria</taxon>
        <taxon>Bacillati</taxon>
        <taxon>Bacillota</taxon>
        <taxon>Clostridia</taxon>
        <taxon>Eubacteriales</taxon>
        <taxon>Heliobacteriaceae</taxon>
        <taxon>Heliophilum</taxon>
    </lineage>
</organism>
<dbReference type="SUPFAM" id="SSF51984">
    <property type="entry name" value="MurCD N-terminal domain"/>
    <property type="match status" value="1"/>
</dbReference>
<keyword evidence="13 17" id="KW-0961">Cell wall biogenesis/degradation</keyword>
<dbReference type="InterPro" id="IPR036615">
    <property type="entry name" value="Mur_ligase_C_dom_sf"/>
</dbReference>
<dbReference type="Proteomes" id="UP000294813">
    <property type="component" value="Unassembled WGS sequence"/>
</dbReference>
<dbReference type="HAMAP" id="MF_00639">
    <property type="entry name" value="MurD"/>
    <property type="match status" value="1"/>
</dbReference>
<evidence type="ECO:0000256" key="2">
    <source>
        <dbReference type="ARBA" id="ARBA00004496"/>
    </source>
</evidence>
<evidence type="ECO:0000313" key="21">
    <source>
        <dbReference type="EMBL" id="TCP62134.1"/>
    </source>
</evidence>
<dbReference type="RefSeq" id="WP_131920045.1">
    <property type="nucleotide sequence ID" value="NZ_JAOQNU010000023.1"/>
</dbReference>
<gene>
    <name evidence="17" type="primary">murD</name>
    <name evidence="21" type="ORF">EDD73_12341</name>
</gene>
<keyword evidence="17 18" id="KW-0131">Cell cycle</keyword>
<evidence type="ECO:0000256" key="10">
    <source>
        <dbReference type="ARBA" id="ARBA00022840"/>
    </source>
</evidence>
<dbReference type="Gene3D" id="3.40.1190.10">
    <property type="entry name" value="Mur-like, catalytic domain"/>
    <property type="match status" value="1"/>
</dbReference>
<dbReference type="InterPro" id="IPR005762">
    <property type="entry name" value="MurD"/>
</dbReference>
<keyword evidence="8 17" id="KW-0436">Ligase</keyword>
<dbReference type="EC" id="6.3.2.9" evidence="5 17"/>
<feature type="binding site" evidence="17">
    <location>
        <begin position="114"/>
        <end position="120"/>
    </location>
    <ligand>
        <name>ATP</name>
        <dbReference type="ChEBI" id="CHEBI:30616"/>
    </ligand>
</feature>
<accession>A0A4R2RH87</accession>
<dbReference type="Pfam" id="PF02875">
    <property type="entry name" value="Mur_ligase_C"/>
    <property type="match status" value="1"/>
</dbReference>
<dbReference type="GO" id="GO:0008764">
    <property type="term" value="F:UDP-N-acetylmuramoylalanine-D-glutamate ligase activity"/>
    <property type="evidence" value="ECO:0007669"/>
    <property type="project" value="UniProtKB-UniRule"/>
</dbReference>
<evidence type="ECO:0000256" key="17">
    <source>
        <dbReference type="HAMAP-Rule" id="MF_00639"/>
    </source>
</evidence>
<comment type="caution">
    <text evidence="21">The sequence shown here is derived from an EMBL/GenBank/DDBJ whole genome shotgun (WGS) entry which is preliminary data.</text>
</comment>
<comment type="catalytic activity">
    <reaction evidence="16 17 18">
        <text>UDP-N-acetyl-alpha-D-muramoyl-L-alanine + D-glutamate + ATP = UDP-N-acetyl-alpha-D-muramoyl-L-alanyl-D-glutamate + ADP + phosphate + H(+)</text>
        <dbReference type="Rhea" id="RHEA:16429"/>
        <dbReference type="ChEBI" id="CHEBI:15378"/>
        <dbReference type="ChEBI" id="CHEBI:29986"/>
        <dbReference type="ChEBI" id="CHEBI:30616"/>
        <dbReference type="ChEBI" id="CHEBI:43474"/>
        <dbReference type="ChEBI" id="CHEBI:83898"/>
        <dbReference type="ChEBI" id="CHEBI:83900"/>
        <dbReference type="ChEBI" id="CHEBI:456216"/>
        <dbReference type="EC" id="6.3.2.9"/>
    </reaction>
</comment>
<name>A0A4R2RH87_9FIRM</name>
<evidence type="ECO:0000256" key="12">
    <source>
        <dbReference type="ARBA" id="ARBA00022984"/>
    </source>
</evidence>
<keyword evidence="11 17" id="KW-0133">Cell shape</keyword>
<evidence type="ECO:0000313" key="22">
    <source>
        <dbReference type="Proteomes" id="UP000294813"/>
    </source>
</evidence>
<evidence type="ECO:0000256" key="3">
    <source>
        <dbReference type="ARBA" id="ARBA00004752"/>
    </source>
</evidence>
<dbReference type="GO" id="GO:0071555">
    <property type="term" value="P:cell wall organization"/>
    <property type="evidence" value="ECO:0007669"/>
    <property type="project" value="UniProtKB-KW"/>
</dbReference>
<keyword evidence="10 17" id="KW-0067">ATP-binding</keyword>
<dbReference type="Gene3D" id="3.40.50.720">
    <property type="entry name" value="NAD(P)-binding Rossmann-like Domain"/>
    <property type="match status" value="1"/>
</dbReference>
<dbReference type="Gene3D" id="3.90.190.20">
    <property type="entry name" value="Mur ligase, C-terminal domain"/>
    <property type="match status" value="1"/>
</dbReference>
<dbReference type="GO" id="GO:0005737">
    <property type="term" value="C:cytoplasm"/>
    <property type="evidence" value="ECO:0007669"/>
    <property type="project" value="UniProtKB-SubCell"/>
</dbReference>
<dbReference type="PANTHER" id="PTHR43692:SF1">
    <property type="entry name" value="UDP-N-ACETYLMURAMOYLALANINE--D-GLUTAMATE LIGASE"/>
    <property type="match status" value="1"/>
</dbReference>
<sequence length="457" mass="48537">MNRKEQKVLVVGAGKSGIAAARALAEQGAAVTLCDQKPLEQWATSLDLAEKGVTLYGGGYPELARSGFAEVVLSPGVSILGSLAQEAAQLGIKVTGELELAFSLSHEPWIAITGTNGKTTTTSLVGAILAEAGWQPLVGGNIGQPLIEEVQLPGKYKSVVAEVSSFQLETVERFQPRVAMILNITPDHLDRHGTMENYRAMKARIFARQQPSDITVLNADDPLVASLASDCPGKVLLFSRLGEVAVGAFVREGWIVFRDDQGERPVVSIDELQIKGAHNVENALAACAGSMALGVAADVVGRSMQAFQPVEHRMEPVATVDGVLYVNDSKGTNPDATIKAIESYRQPVVLIAGGKNKGSDFADLAQVVAQRVKWLVLVGQAADLIEAAVRATGFDRITRVATYPEAVKAAQAQATLGDVVLLSPACASMDMFRNYEERGQVFKQLVCSLPAGKVLAH</sequence>
<dbReference type="SUPFAM" id="SSF53623">
    <property type="entry name" value="MurD-like peptide ligases, catalytic domain"/>
    <property type="match status" value="1"/>
</dbReference>
<dbReference type="UniPathway" id="UPA00219"/>
<dbReference type="EMBL" id="SLXT01000023">
    <property type="protein sequence ID" value="TCP62134.1"/>
    <property type="molecule type" value="Genomic_DNA"/>
</dbReference>
<dbReference type="InterPro" id="IPR036565">
    <property type="entry name" value="Mur-like_cat_sf"/>
</dbReference>
<proteinExistence type="inferred from homology"/>
<comment type="subcellular location">
    <subcellularLocation>
        <location evidence="2 17 18">Cytoplasm</location>
    </subcellularLocation>
</comment>
<evidence type="ECO:0000256" key="9">
    <source>
        <dbReference type="ARBA" id="ARBA00022741"/>
    </source>
</evidence>
<evidence type="ECO:0000256" key="16">
    <source>
        <dbReference type="ARBA" id="ARBA00047632"/>
    </source>
</evidence>
<feature type="domain" description="Mur ligase central" evidence="20">
    <location>
        <begin position="112"/>
        <end position="288"/>
    </location>
</feature>